<reference evidence="4" key="1">
    <citation type="submission" date="2011-07" db="EMBL/GenBank/DDBJ databases">
        <authorList>
            <consortium name="Caenorhabditis brenneri Sequencing and Analysis Consortium"/>
            <person name="Wilson R.K."/>
        </authorList>
    </citation>
    <scope>NUCLEOTIDE SEQUENCE [LARGE SCALE GENOMIC DNA]</scope>
    <source>
        <strain evidence="4">PB2801</strain>
    </source>
</reference>
<dbReference type="Proteomes" id="UP000008068">
    <property type="component" value="Unassembled WGS sequence"/>
</dbReference>
<sequence length="162" mass="18704">MFLVDPVSSVRVYFVFYLSILTLPTAYIVFFGTKTWMKIGFITQLIRLVFIVLHNIFYPLFVAVHTALDYEGTHPRATSDEITFYSILFGALIFFWSAAASMWEPAKLWQIYRLLKMLDTDSKMRMAELLDENDEEEDADSISESESTNLSDSGYVATIHRI</sequence>
<dbReference type="FunCoup" id="G0MKG1">
    <property type="interactions" value="1049"/>
</dbReference>
<dbReference type="AlphaFoldDB" id="G0MKG1"/>
<dbReference type="InParanoid" id="G0MKG1"/>
<accession>G0MKG1</accession>
<keyword evidence="2" id="KW-1133">Transmembrane helix</keyword>
<protein>
    <submittedName>
        <fullName evidence="3">Uncharacterized protein</fullName>
    </submittedName>
</protein>
<dbReference type="OrthoDB" id="5800618at2759"/>
<feature type="transmembrane region" description="Helical" evidence="2">
    <location>
        <begin position="84"/>
        <end position="103"/>
    </location>
</feature>
<feature type="transmembrane region" description="Helical" evidence="2">
    <location>
        <begin position="45"/>
        <end position="64"/>
    </location>
</feature>
<feature type="region of interest" description="Disordered" evidence="1">
    <location>
        <begin position="131"/>
        <end position="153"/>
    </location>
</feature>
<feature type="compositionally biased region" description="Acidic residues" evidence="1">
    <location>
        <begin position="131"/>
        <end position="143"/>
    </location>
</feature>
<dbReference type="HOGENOM" id="CLU_123506_0_0_1"/>
<evidence type="ECO:0000256" key="2">
    <source>
        <dbReference type="SAM" id="Phobius"/>
    </source>
</evidence>
<feature type="transmembrane region" description="Helical" evidence="2">
    <location>
        <begin position="12"/>
        <end position="33"/>
    </location>
</feature>
<dbReference type="eggNOG" id="ENOG502TI0N">
    <property type="taxonomic scope" value="Eukaryota"/>
</dbReference>
<evidence type="ECO:0000256" key="1">
    <source>
        <dbReference type="SAM" id="MobiDB-lite"/>
    </source>
</evidence>
<keyword evidence="2" id="KW-0812">Transmembrane</keyword>
<evidence type="ECO:0000313" key="3">
    <source>
        <dbReference type="EMBL" id="EGT33637.1"/>
    </source>
</evidence>
<keyword evidence="4" id="KW-1185">Reference proteome</keyword>
<dbReference type="EMBL" id="GL379798">
    <property type="protein sequence ID" value="EGT33637.1"/>
    <property type="molecule type" value="Genomic_DNA"/>
</dbReference>
<gene>
    <name evidence="3" type="ORF">CAEBREN_23448</name>
</gene>
<keyword evidence="2" id="KW-0472">Membrane</keyword>
<name>G0MKG1_CAEBE</name>
<organism evidence="4">
    <name type="scientific">Caenorhabditis brenneri</name>
    <name type="common">Nematode worm</name>
    <dbReference type="NCBI Taxonomy" id="135651"/>
    <lineage>
        <taxon>Eukaryota</taxon>
        <taxon>Metazoa</taxon>
        <taxon>Ecdysozoa</taxon>
        <taxon>Nematoda</taxon>
        <taxon>Chromadorea</taxon>
        <taxon>Rhabditida</taxon>
        <taxon>Rhabditina</taxon>
        <taxon>Rhabditomorpha</taxon>
        <taxon>Rhabditoidea</taxon>
        <taxon>Rhabditidae</taxon>
        <taxon>Peloderinae</taxon>
        <taxon>Caenorhabditis</taxon>
    </lineage>
</organism>
<proteinExistence type="predicted"/>
<evidence type="ECO:0000313" key="4">
    <source>
        <dbReference type="Proteomes" id="UP000008068"/>
    </source>
</evidence>